<dbReference type="Pfam" id="PF09360">
    <property type="entry name" value="zf-CDGSH"/>
    <property type="match status" value="2"/>
</dbReference>
<accession>A0A381ZK09</accession>
<evidence type="ECO:0000313" key="6">
    <source>
        <dbReference type="EMBL" id="SVA89580.1"/>
    </source>
</evidence>
<proteinExistence type="predicted"/>
<name>A0A381ZK09_9ZZZZ</name>
<dbReference type="PANTHER" id="PTHR46491">
    <property type="entry name" value="CDGSH IRON SULFUR DOMAIN PROTEIN HOMOLOG"/>
    <property type="match status" value="1"/>
</dbReference>
<evidence type="ECO:0000256" key="2">
    <source>
        <dbReference type="ARBA" id="ARBA00022723"/>
    </source>
</evidence>
<evidence type="ECO:0000256" key="3">
    <source>
        <dbReference type="ARBA" id="ARBA00023004"/>
    </source>
</evidence>
<keyword evidence="2" id="KW-0479">Metal-binding</keyword>
<reference evidence="6" key="1">
    <citation type="submission" date="2018-05" db="EMBL/GenBank/DDBJ databases">
        <authorList>
            <person name="Lanie J.A."/>
            <person name="Ng W.-L."/>
            <person name="Kazmierczak K.M."/>
            <person name="Andrzejewski T.M."/>
            <person name="Davidsen T.M."/>
            <person name="Wayne K.J."/>
            <person name="Tettelin H."/>
            <person name="Glass J.I."/>
            <person name="Rusch D."/>
            <person name="Podicherti R."/>
            <person name="Tsui H.-C.T."/>
            <person name="Winkler M.E."/>
        </authorList>
    </citation>
    <scope>NUCLEOTIDE SEQUENCE</scope>
</reference>
<evidence type="ECO:0000259" key="5">
    <source>
        <dbReference type="SMART" id="SM00704"/>
    </source>
</evidence>
<dbReference type="AlphaFoldDB" id="A0A381ZK09"/>
<keyword evidence="4" id="KW-0411">Iron-sulfur</keyword>
<dbReference type="GO" id="GO:0005737">
    <property type="term" value="C:cytoplasm"/>
    <property type="evidence" value="ECO:0007669"/>
    <property type="project" value="UniProtKB-ARBA"/>
</dbReference>
<dbReference type="GO" id="GO:0046872">
    <property type="term" value="F:metal ion binding"/>
    <property type="evidence" value="ECO:0007669"/>
    <property type="project" value="UniProtKB-KW"/>
</dbReference>
<dbReference type="InterPro" id="IPR018967">
    <property type="entry name" value="FeS-contain_CDGSH-typ"/>
</dbReference>
<gene>
    <name evidence="6" type="ORF">METZ01_LOCUS142434</name>
</gene>
<dbReference type="PANTHER" id="PTHR46491:SF3">
    <property type="entry name" value="CDGSH IRON-SULFUR DOMAIN-CONTAINING PROTEIN 3, MITOCHONDRIAL"/>
    <property type="match status" value="1"/>
</dbReference>
<dbReference type="InterPro" id="IPR042216">
    <property type="entry name" value="MitoNEET_CISD"/>
</dbReference>
<sequence length="86" mass="9692">MSLIKRTNKHMTYENQPNYVDETPGKKFYCTCGESAKKPYCDGSHEMFNTGKSPIEFEASQAKRMAICDCGQSSKLPFCDGTHTKL</sequence>
<organism evidence="6">
    <name type="scientific">marine metagenome</name>
    <dbReference type="NCBI Taxonomy" id="408172"/>
    <lineage>
        <taxon>unclassified sequences</taxon>
        <taxon>metagenomes</taxon>
        <taxon>ecological metagenomes</taxon>
    </lineage>
</organism>
<feature type="domain" description="Iron-binding zinc finger CDGSH type" evidence="5">
    <location>
        <begin position="15"/>
        <end position="51"/>
    </location>
</feature>
<dbReference type="SMART" id="SM00704">
    <property type="entry name" value="ZnF_CDGSH"/>
    <property type="match status" value="2"/>
</dbReference>
<feature type="domain" description="Iron-binding zinc finger CDGSH type" evidence="5">
    <location>
        <begin position="52"/>
        <end position="85"/>
    </location>
</feature>
<keyword evidence="1" id="KW-0001">2Fe-2S</keyword>
<evidence type="ECO:0000256" key="4">
    <source>
        <dbReference type="ARBA" id="ARBA00023014"/>
    </source>
</evidence>
<dbReference type="InterPro" id="IPR052950">
    <property type="entry name" value="CISD"/>
</dbReference>
<keyword evidence="3" id="KW-0408">Iron</keyword>
<evidence type="ECO:0000256" key="1">
    <source>
        <dbReference type="ARBA" id="ARBA00022714"/>
    </source>
</evidence>
<dbReference type="GO" id="GO:0051537">
    <property type="term" value="F:2 iron, 2 sulfur cluster binding"/>
    <property type="evidence" value="ECO:0007669"/>
    <property type="project" value="UniProtKB-KW"/>
</dbReference>
<protein>
    <recommendedName>
        <fullName evidence="5">Iron-binding zinc finger CDGSH type domain-containing protein</fullName>
    </recommendedName>
</protein>
<dbReference type="Gene3D" id="3.40.5.90">
    <property type="entry name" value="CDGSH iron-sulfur domain, mitoNEET-type"/>
    <property type="match status" value="2"/>
</dbReference>
<dbReference type="EMBL" id="UINC01021629">
    <property type="protein sequence ID" value="SVA89580.1"/>
    <property type="molecule type" value="Genomic_DNA"/>
</dbReference>